<keyword evidence="1 5" id="KW-0808">Transferase</keyword>
<dbReference type="GO" id="GO:0004792">
    <property type="term" value="F:thiosulfate-cyanide sulfurtransferase activity"/>
    <property type="evidence" value="ECO:0007669"/>
    <property type="project" value="UniProtKB-EC"/>
</dbReference>
<proteinExistence type="predicted"/>
<organism evidence="5 6">
    <name type="scientific">Labrys wisconsinensis</name>
    <dbReference type="NCBI Taxonomy" id="425677"/>
    <lineage>
        <taxon>Bacteria</taxon>
        <taxon>Pseudomonadati</taxon>
        <taxon>Pseudomonadota</taxon>
        <taxon>Alphaproteobacteria</taxon>
        <taxon>Hyphomicrobiales</taxon>
        <taxon>Xanthobacteraceae</taxon>
        <taxon>Labrys</taxon>
    </lineage>
</organism>
<dbReference type="SUPFAM" id="SSF52821">
    <property type="entry name" value="Rhodanese/Cell cycle control phosphatase"/>
    <property type="match status" value="2"/>
</dbReference>
<dbReference type="InterPro" id="IPR036873">
    <property type="entry name" value="Rhodanese-like_dom_sf"/>
</dbReference>
<dbReference type="RefSeq" id="WP_307271458.1">
    <property type="nucleotide sequence ID" value="NZ_JAUSVX010000003.1"/>
</dbReference>
<dbReference type="EC" id="2.8.1.2" evidence="5"/>
<sequence>MRTSGTTAGADRTTPTSRTGWDGRPLVSADWLSRHLADADLTALDASVAKATGADGARAWRSGLAAFETTGHIPGARFADLIDDFSSPAARFAFTRPTASRFAAAASALGLTDDRRLVIYDDSTGIWAARLWWLFRAFGHDAVAVLDGGLGAWTAGGGRLETGRPAETPTAFTARERPGFFVETADVLAIVEGRAPGTLACVLRRPVFTGAECSYSRPGHIPGSLSLPHGELLSPDGRFRPPAELRRRLAPLLAGERPIVAYCGGGVTAAGTALALALAGADGVTIYDGSLAEWSANPALPMATGS</sequence>
<evidence type="ECO:0000256" key="1">
    <source>
        <dbReference type="ARBA" id="ARBA00022679"/>
    </source>
</evidence>
<dbReference type="Pfam" id="PF00581">
    <property type="entry name" value="Rhodanese"/>
    <property type="match status" value="2"/>
</dbReference>
<gene>
    <name evidence="5" type="ORF">QO011_002172</name>
</gene>
<dbReference type="PROSITE" id="PS50206">
    <property type="entry name" value="RHODANESE_3"/>
    <property type="match status" value="2"/>
</dbReference>
<dbReference type="EMBL" id="JAUSVX010000003">
    <property type="protein sequence ID" value="MDQ0469161.1"/>
    <property type="molecule type" value="Genomic_DNA"/>
</dbReference>
<feature type="domain" description="Rhodanese" evidence="4">
    <location>
        <begin position="71"/>
        <end position="162"/>
    </location>
</feature>
<dbReference type="SMART" id="SM00450">
    <property type="entry name" value="RHOD"/>
    <property type="match status" value="2"/>
</dbReference>
<dbReference type="InterPro" id="IPR001763">
    <property type="entry name" value="Rhodanese-like_dom"/>
</dbReference>
<dbReference type="EC" id="2.8.1.1" evidence="5"/>
<reference evidence="5 6" key="1">
    <citation type="submission" date="2023-07" db="EMBL/GenBank/DDBJ databases">
        <title>Genomic Encyclopedia of Type Strains, Phase IV (KMG-IV): sequencing the most valuable type-strain genomes for metagenomic binning, comparative biology and taxonomic classification.</title>
        <authorList>
            <person name="Goeker M."/>
        </authorList>
    </citation>
    <scope>NUCLEOTIDE SEQUENCE [LARGE SCALE GENOMIC DNA]</scope>
    <source>
        <strain evidence="5 6">DSM 19619</strain>
    </source>
</reference>
<feature type="domain" description="Rhodanese" evidence="4">
    <location>
        <begin position="219"/>
        <end position="303"/>
    </location>
</feature>
<keyword evidence="6" id="KW-1185">Reference proteome</keyword>
<evidence type="ECO:0000256" key="2">
    <source>
        <dbReference type="ARBA" id="ARBA00022737"/>
    </source>
</evidence>
<evidence type="ECO:0000313" key="6">
    <source>
        <dbReference type="Proteomes" id="UP001242480"/>
    </source>
</evidence>
<dbReference type="GO" id="GO:0016784">
    <property type="term" value="F:3-mercaptopyruvate sulfurtransferase activity"/>
    <property type="evidence" value="ECO:0007669"/>
    <property type="project" value="UniProtKB-EC"/>
</dbReference>
<dbReference type="PANTHER" id="PTHR11364">
    <property type="entry name" value="THIOSULFATE SULFERTANSFERASE"/>
    <property type="match status" value="1"/>
</dbReference>
<feature type="compositionally biased region" description="Polar residues" evidence="3">
    <location>
        <begin position="1"/>
        <end position="19"/>
    </location>
</feature>
<evidence type="ECO:0000259" key="4">
    <source>
        <dbReference type="PROSITE" id="PS50206"/>
    </source>
</evidence>
<dbReference type="CDD" id="cd01448">
    <property type="entry name" value="TST_Repeat_1"/>
    <property type="match status" value="1"/>
</dbReference>
<dbReference type="Gene3D" id="3.40.250.10">
    <property type="entry name" value="Rhodanese-like domain"/>
    <property type="match status" value="2"/>
</dbReference>
<comment type="caution">
    <text evidence="5">The sequence shown here is derived from an EMBL/GenBank/DDBJ whole genome shotgun (WGS) entry which is preliminary data.</text>
</comment>
<accession>A0ABU0J4G4</accession>
<protein>
    <submittedName>
        <fullName evidence="5">Thiosulfate/3-mercaptopyruvate sulfurtransferase</fullName>
        <ecNumber evidence="5">2.8.1.1</ecNumber>
        <ecNumber evidence="5">2.8.1.2</ecNumber>
    </submittedName>
</protein>
<evidence type="ECO:0000256" key="3">
    <source>
        <dbReference type="SAM" id="MobiDB-lite"/>
    </source>
</evidence>
<feature type="region of interest" description="Disordered" evidence="3">
    <location>
        <begin position="1"/>
        <end position="22"/>
    </location>
</feature>
<dbReference type="PANTHER" id="PTHR11364:SF27">
    <property type="entry name" value="SULFURTRANSFERASE"/>
    <property type="match status" value="1"/>
</dbReference>
<evidence type="ECO:0000313" key="5">
    <source>
        <dbReference type="EMBL" id="MDQ0469161.1"/>
    </source>
</evidence>
<dbReference type="Proteomes" id="UP001242480">
    <property type="component" value="Unassembled WGS sequence"/>
</dbReference>
<name>A0ABU0J4G4_9HYPH</name>
<dbReference type="InterPro" id="IPR045078">
    <property type="entry name" value="TST/MPST-like"/>
</dbReference>
<keyword evidence="2" id="KW-0677">Repeat</keyword>